<evidence type="ECO:0000256" key="6">
    <source>
        <dbReference type="ARBA" id="ARBA00022801"/>
    </source>
</evidence>
<dbReference type="InterPro" id="IPR038765">
    <property type="entry name" value="Papain-like_cys_pep_sf"/>
</dbReference>
<dbReference type="PANTHER" id="PTHR21646">
    <property type="entry name" value="UBIQUITIN CARBOXYL-TERMINAL HYDROLASE"/>
    <property type="match status" value="1"/>
</dbReference>
<evidence type="ECO:0000256" key="2">
    <source>
        <dbReference type="ARBA" id="ARBA00004123"/>
    </source>
</evidence>
<dbReference type="AlphaFoldDB" id="H2YZG6"/>
<dbReference type="InterPro" id="IPR028889">
    <property type="entry name" value="USP"/>
</dbReference>
<accession>H2YZG6</accession>
<comment type="catalytic activity">
    <reaction evidence="1">
        <text>Thiol-dependent hydrolysis of ester, thioester, amide, peptide and isopeptide bonds formed by the C-terminal Gly of ubiquitin (a 76-residue protein attached to proteins as an intracellular targeting signal).</text>
        <dbReference type="EC" id="3.4.19.12"/>
    </reaction>
</comment>
<evidence type="ECO:0000259" key="11">
    <source>
        <dbReference type="PROSITE" id="PS50235"/>
    </source>
</evidence>
<reference evidence="13" key="1">
    <citation type="submission" date="2003-08" db="EMBL/GenBank/DDBJ databases">
        <authorList>
            <person name="Birren B."/>
            <person name="Nusbaum C."/>
            <person name="Abebe A."/>
            <person name="Abouelleil A."/>
            <person name="Adekoya E."/>
            <person name="Ait-zahra M."/>
            <person name="Allen N."/>
            <person name="Allen T."/>
            <person name="An P."/>
            <person name="Anderson M."/>
            <person name="Anderson S."/>
            <person name="Arachchi H."/>
            <person name="Armbruster J."/>
            <person name="Bachantsang P."/>
            <person name="Baldwin J."/>
            <person name="Barry A."/>
            <person name="Bayul T."/>
            <person name="Blitshsteyn B."/>
            <person name="Bloom T."/>
            <person name="Blye J."/>
            <person name="Boguslavskiy L."/>
            <person name="Borowsky M."/>
            <person name="Boukhgalter B."/>
            <person name="Brunache A."/>
            <person name="Butler J."/>
            <person name="Calixte N."/>
            <person name="Calvo S."/>
            <person name="Camarata J."/>
            <person name="Campo K."/>
            <person name="Chang J."/>
            <person name="Cheshatsang Y."/>
            <person name="Citroen M."/>
            <person name="Collymore A."/>
            <person name="Considine T."/>
            <person name="Cook A."/>
            <person name="Cooke P."/>
            <person name="Corum B."/>
            <person name="Cuomo C."/>
            <person name="David R."/>
            <person name="Dawoe T."/>
            <person name="Degray S."/>
            <person name="Dodge S."/>
            <person name="Dooley K."/>
            <person name="Dorje P."/>
            <person name="Dorjee K."/>
            <person name="Dorris L."/>
            <person name="Duffey N."/>
            <person name="Dupes A."/>
            <person name="Elkins T."/>
            <person name="Engels R."/>
            <person name="Erickson J."/>
            <person name="Farina A."/>
            <person name="Faro S."/>
            <person name="Ferreira P."/>
            <person name="Fischer H."/>
            <person name="Fitzgerald M."/>
            <person name="Foley K."/>
            <person name="Gage D."/>
            <person name="Galagan J."/>
            <person name="Gearin G."/>
            <person name="Gnerre S."/>
            <person name="Gnirke A."/>
            <person name="Goyette A."/>
            <person name="Graham J."/>
            <person name="Grandbois E."/>
            <person name="Gyaltsen K."/>
            <person name="Hafez N."/>
            <person name="Hagopian D."/>
            <person name="Hagos B."/>
            <person name="Hall J."/>
            <person name="Hatcher B."/>
            <person name="Heller A."/>
            <person name="Higgins H."/>
            <person name="Honan T."/>
            <person name="Horn A."/>
            <person name="Houde N."/>
            <person name="Hughes L."/>
            <person name="Hulme W."/>
            <person name="Husby E."/>
            <person name="Iliev I."/>
            <person name="Jaffe D."/>
            <person name="Jones C."/>
            <person name="Kamal M."/>
            <person name="Kamat A."/>
            <person name="Kamvysselis M."/>
            <person name="Karlsson E."/>
            <person name="Kells C."/>
            <person name="Kieu A."/>
            <person name="Kisner P."/>
            <person name="Kodira C."/>
            <person name="Kulbokas E."/>
            <person name="Labutti K."/>
            <person name="Lama D."/>
            <person name="Landers T."/>
            <person name="Leger J."/>
            <person name="Levine S."/>
            <person name="Lewis D."/>
            <person name="Lewis T."/>
            <person name="Lindblad-toh K."/>
            <person name="Liu X."/>
            <person name="Lokyitsang T."/>
            <person name="Lokyitsang Y."/>
            <person name="Lucien O."/>
            <person name="Lui A."/>
            <person name="Ma L.J."/>
            <person name="Mabbitt R."/>
            <person name="Macdonald J."/>
            <person name="Maclean C."/>
            <person name="Major J."/>
            <person name="Manning J."/>
            <person name="Marabella R."/>
            <person name="Maru K."/>
            <person name="Matthews C."/>
            <person name="Mauceli E."/>
            <person name="Mccarthy M."/>
            <person name="Mcdonough S."/>
            <person name="Mcghee T."/>
            <person name="Meldrim J."/>
            <person name="Meneus L."/>
            <person name="Mesirov J."/>
            <person name="Mihalev A."/>
            <person name="Mihova T."/>
            <person name="Mikkelsen T."/>
            <person name="Mlenga V."/>
            <person name="Moru K."/>
            <person name="Mozes J."/>
            <person name="Mulrain L."/>
            <person name="Munson G."/>
            <person name="Naylor J."/>
            <person name="Newes C."/>
            <person name="Nguyen C."/>
            <person name="Nguyen N."/>
            <person name="Nguyen T."/>
            <person name="Nicol R."/>
            <person name="Nielsen C."/>
            <person name="Nizzari M."/>
            <person name="Norbu C."/>
            <person name="Norbu N."/>
            <person name="O'donnell P."/>
            <person name="Okoawo O."/>
            <person name="O'leary S."/>
            <person name="Omotosho B."/>
            <person name="O'neill K."/>
            <person name="Osman S."/>
            <person name="Parker S."/>
            <person name="Perrin D."/>
            <person name="Phunkhang P."/>
            <person name="Piqani B."/>
            <person name="Purcell S."/>
            <person name="Rachupka T."/>
            <person name="Ramasamy U."/>
            <person name="Rameau R."/>
            <person name="Ray V."/>
            <person name="Raymond C."/>
            <person name="Retta R."/>
            <person name="Richardson S."/>
            <person name="Rise C."/>
            <person name="Rodriguez J."/>
            <person name="Rogers J."/>
            <person name="Rogov P."/>
            <person name="Rutman M."/>
            <person name="Schupbach R."/>
            <person name="Seaman C."/>
            <person name="Settipalli S."/>
            <person name="Sharpe T."/>
            <person name="Sheridan J."/>
            <person name="Sherpa N."/>
            <person name="Shi J."/>
            <person name="Smirnov S."/>
            <person name="Smith C."/>
            <person name="Sougnez C."/>
            <person name="Spencer B."/>
            <person name="Stalker J."/>
            <person name="Stange-thomann N."/>
            <person name="Stavropoulos S."/>
            <person name="Stetson K."/>
            <person name="Stone C."/>
            <person name="Stone S."/>
            <person name="Stubbs M."/>
            <person name="Talamas J."/>
            <person name="Tchuinga P."/>
            <person name="Tenzing P."/>
            <person name="Tesfaye S."/>
            <person name="Theodore J."/>
            <person name="Thoulutsang Y."/>
            <person name="Topham K."/>
            <person name="Towey S."/>
            <person name="Tsamla T."/>
            <person name="Tsomo N."/>
            <person name="Vallee D."/>
            <person name="Vassiliev H."/>
            <person name="Venkataraman V."/>
            <person name="Vinson J."/>
            <person name="Vo A."/>
            <person name="Wade C."/>
            <person name="Wang S."/>
            <person name="Wangchuk T."/>
            <person name="Wangdi T."/>
            <person name="Whittaker C."/>
            <person name="Wilkinson J."/>
            <person name="Wu Y."/>
            <person name="Wyman D."/>
            <person name="Yadav S."/>
            <person name="Yang S."/>
            <person name="Yang X."/>
            <person name="Yeager S."/>
            <person name="Yee E."/>
            <person name="Young G."/>
            <person name="Zainoun J."/>
            <person name="Zembeck L."/>
            <person name="Zimmer A."/>
            <person name="Zody M."/>
            <person name="Lander E."/>
        </authorList>
    </citation>
    <scope>NUCLEOTIDE SEQUENCE [LARGE SCALE GENOMIC DNA]</scope>
</reference>
<proteinExistence type="predicted"/>
<comment type="subcellular location">
    <subcellularLocation>
        <location evidence="2">Nucleus</location>
    </subcellularLocation>
</comment>
<reference evidence="12" key="3">
    <citation type="submission" date="2025-09" db="UniProtKB">
        <authorList>
            <consortium name="Ensembl"/>
        </authorList>
    </citation>
    <scope>IDENTIFICATION</scope>
</reference>
<dbReference type="GO" id="GO:0016579">
    <property type="term" value="P:protein deubiquitination"/>
    <property type="evidence" value="ECO:0007669"/>
    <property type="project" value="InterPro"/>
</dbReference>
<dbReference type="InterPro" id="IPR001394">
    <property type="entry name" value="Peptidase_C19_UCH"/>
</dbReference>
<keyword evidence="9" id="KW-0804">Transcription</keyword>
<dbReference type="GeneTree" id="ENSGT00940000156623"/>
<keyword evidence="6" id="KW-0378">Hydrolase</keyword>
<evidence type="ECO:0000256" key="1">
    <source>
        <dbReference type="ARBA" id="ARBA00000707"/>
    </source>
</evidence>
<evidence type="ECO:0000256" key="5">
    <source>
        <dbReference type="ARBA" id="ARBA00022786"/>
    </source>
</evidence>
<dbReference type="Ensembl" id="ENSCSAVT00000010858.1">
    <property type="protein sequence ID" value="ENSCSAVP00000010728.1"/>
    <property type="gene ID" value="ENSCSAVG00000006290.1"/>
</dbReference>
<dbReference type="Gene3D" id="3.90.70.10">
    <property type="entry name" value="Cysteine proteinases"/>
    <property type="match status" value="1"/>
</dbReference>
<organism evidence="12 13">
    <name type="scientific">Ciona savignyi</name>
    <name type="common">Pacific transparent sea squirt</name>
    <dbReference type="NCBI Taxonomy" id="51511"/>
    <lineage>
        <taxon>Eukaryota</taxon>
        <taxon>Metazoa</taxon>
        <taxon>Chordata</taxon>
        <taxon>Tunicata</taxon>
        <taxon>Ascidiacea</taxon>
        <taxon>Phlebobranchia</taxon>
        <taxon>Cionidae</taxon>
        <taxon>Ciona</taxon>
    </lineage>
</organism>
<keyword evidence="7" id="KW-0788">Thiol protease</keyword>
<reference evidence="12" key="2">
    <citation type="submission" date="2025-08" db="UniProtKB">
        <authorList>
            <consortium name="Ensembl"/>
        </authorList>
    </citation>
    <scope>IDENTIFICATION</scope>
</reference>
<evidence type="ECO:0000256" key="9">
    <source>
        <dbReference type="ARBA" id="ARBA00023163"/>
    </source>
</evidence>
<dbReference type="InterPro" id="IPR018200">
    <property type="entry name" value="USP_CS"/>
</dbReference>
<dbReference type="GO" id="GO:0006508">
    <property type="term" value="P:proteolysis"/>
    <property type="evidence" value="ECO:0007669"/>
    <property type="project" value="UniProtKB-KW"/>
</dbReference>
<dbReference type="Pfam" id="PF00443">
    <property type="entry name" value="UCH"/>
    <property type="match status" value="1"/>
</dbReference>
<dbReference type="PROSITE" id="PS50235">
    <property type="entry name" value="USP_3"/>
    <property type="match status" value="1"/>
</dbReference>
<keyword evidence="8" id="KW-0805">Transcription regulation</keyword>
<evidence type="ECO:0000313" key="12">
    <source>
        <dbReference type="Ensembl" id="ENSCSAVP00000010728.1"/>
    </source>
</evidence>
<evidence type="ECO:0000256" key="8">
    <source>
        <dbReference type="ARBA" id="ARBA00023015"/>
    </source>
</evidence>
<dbReference type="GO" id="GO:0004843">
    <property type="term" value="F:cysteine-type deubiquitinase activity"/>
    <property type="evidence" value="ECO:0007669"/>
    <property type="project" value="UniProtKB-EC"/>
</dbReference>
<evidence type="ECO:0000256" key="7">
    <source>
        <dbReference type="ARBA" id="ARBA00022807"/>
    </source>
</evidence>
<keyword evidence="10" id="KW-0539">Nucleus</keyword>
<dbReference type="GO" id="GO:0005634">
    <property type="term" value="C:nucleus"/>
    <property type="evidence" value="ECO:0007669"/>
    <property type="project" value="UniProtKB-SubCell"/>
</dbReference>
<dbReference type="EC" id="3.4.19.12" evidence="3"/>
<evidence type="ECO:0000313" key="13">
    <source>
        <dbReference type="Proteomes" id="UP000007875"/>
    </source>
</evidence>
<dbReference type="Proteomes" id="UP000007875">
    <property type="component" value="Unassembled WGS sequence"/>
</dbReference>
<keyword evidence="13" id="KW-1185">Reference proteome</keyword>
<keyword evidence="5" id="KW-0833">Ubl conjugation pathway</keyword>
<keyword evidence="4" id="KW-0645">Protease</keyword>
<dbReference type="HOGENOM" id="CLU_008279_11_3_1"/>
<evidence type="ECO:0000256" key="10">
    <source>
        <dbReference type="ARBA" id="ARBA00023242"/>
    </source>
</evidence>
<sequence length="344" mass="39122">RRKIAADSYVGLRGLVNLGNTCFMNCILQAFVHTPMLRDYFLAERHECDKEQCLVCEMTRLFQKFYAGEKTAYIPFRLLHLVWTNARHLAGYEQQDAHEFLIAALDLLHQHLSARSGSISVEHFFSNHVIVDEDSNERGNPCDCIIDQIFTGGWQSDVTCQMCGGVSTTIDPFWDISLDLPASVPGMAGLGSPTVNGANDQQRPMFTRPEHLGSSAKIKCSSCHSYQESTKQLTLNKLPIVCCFHLKRFEHTNKKNSSDVAACTVLNKNFRAMSPTYKPHSKIHFRYSLFAVVNHLGSLQSGHYSVYVRQHRDQWFRCNDSTILKASVHDVLHSEAYLLFYHKQ</sequence>
<protein>
    <recommendedName>
        <fullName evidence="3">ubiquitinyl hydrolase 1</fullName>
        <ecNumber evidence="3">3.4.19.12</ecNumber>
    </recommendedName>
</protein>
<dbReference type="SUPFAM" id="SSF54001">
    <property type="entry name" value="Cysteine proteinases"/>
    <property type="match status" value="1"/>
</dbReference>
<evidence type="ECO:0000256" key="4">
    <source>
        <dbReference type="ARBA" id="ARBA00022670"/>
    </source>
</evidence>
<dbReference type="PANTHER" id="PTHR21646:SF33">
    <property type="entry name" value="UBIQUITIN CARBOXYL-TERMINAL HYDROLASE 22"/>
    <property type="match status" value="1"/>
</dbReference>
<dbReference type="InterPro" id="IPR050185">
    <property type="entry name" value="Ub_carboxyl-term_hydrolase"/>
</dbReference>
<dbReference type="PROSITE" id="PS00973">
    <property type="entry name" value="USP_2"/>
    <property type="match status" value="1"/>
</dbReference>
<dbReference type="PROSITE" id="PS00972">
    <property type="entry name" value="USP_1"/>
    <property type="match status" value="1"/>
</dbReference>
<name>H2YZG6_CIOSA</name>
<feature type="domain" description="USP" evidence="11">
    <location>
        <begin position="13"/>
        <end position="344"/>
    </location>
</feature>
<evidence type="ECO:0000256" key="3">
    <source>
        <dbReference type="ARBA" id="ARBA00012759"/>
    </source>
</evidence>